<proteinExistence type="predicted"/>
<gene>
    <name evidence="1" type="ORF">C4K68_06730</name>
</gene>
<protein>
    <submittedName>
        <fullName evidence="1">DUF2835 domain-containing protein</fullName>
    </submittedName>
</protein>
<sequence>MNVVEYRFSLNIPQDELMRMYRGQARFLRVRTDSGIVLQLGVDKLRPLVGHSGIQGRFVLRTDMNNGFISLQRE</sequence>
<reference evidence="1 2" key="1">
    <citation type="submission" date="2018-02" db="EMBL/GenBank/DDBJ databases">
        <title>novel marine gammaproteobacteria from coastal saline agro ecosystem.</title>
        <authorList>
            <person name="Krishnan R."/>
            <person name="Ramesh Kumar N."/>
        </authorList>
    </citation>
    <scope>NUCLEOTIDE SEQUENCE [LARGE SCALE GENOMIC DNA]</scope>
    <source>
        <strain evidence="1 2">228</strain>
    </source>
</reference>
<accession>A0A2S5KUA8</accession>
<dbReference type="Pfam" id="PF11197">
    <property type="entry name" value="DUF2835"/>
    <property type="match status" value="1"/>
</dbReference>
<comment type="caution">
    <text evidence="1">The sequence shown here is derived from an EMBL/GenBank/DDBJ whole genome shotgun (WGS) entry which is preliminary data.</text>
</comment>
<organism evidence="1 2">
    <name type="scientific">Proteobacteria bacterium 228</name>
    <dbReference type="NCBI Taxonomy" id="2083153"/>
    <lineage>
        <taxon>Bacteria</taxon>
        <taxon>Pseudomonadati</taxon>
        <taxon>Pseudomonadota</taxon>
    </lineage>
</organism>
<evidence type="ECO:0000313" key="1">
    <source>
        <dbReference type="EMBL" id="PPC78099.1"/>
    </source>
</evidence>
<dbReference type="Proteomes" id="UP000238196">
    <property type="component" value="Unassembled WGS sequence"/>
</dbReference>
<dbReference type="OrthoDB" id="5600793at2"/>
<evidence type="ECO:0000313" key="2">
    <source>
        <dbReference type="Proteomes" id="UP000238196"/>
    </source>
</evidence>
<dbReference type="InterPro" id="IPR021363">
    <property type="entry name" value="DUF2835"/>
</dbReference>
<name>A0A2S5KUA8_9PROT</name>
<dbReference type="AlphaFoldDB" id="A0A2S5KUA8"/>
<dbReference type="EMBL" id="PRLP01000020">
    <property type="protein sequence ID" value="PPC78099.1"/>
    <property type="molecule type" value="Genomic_DNA"/>
</dbReference>